<comment type="caution">
    <text evidence="1">The sequence shown here is derived from an EMBL/GenBank/DDBJ whole genome shotgun (WGS) entry which is preliminary data.</text>
</comment>
<protein>
    <submittedName>
        <fullName evidence="1">Putative membrane protein</fullName>
    </submittedName>
</protein>
<dbReference type="RefSeq" id="WP_141955767.1">
    <property type="nucleotide sequence ID" value="NZ_VFOZ01000001.1"/>
</dbReference>
<gene>
    <name evidence="1" type="ORF">FB559_2538</name>
</gene>
<dbReference type="PANTHER" id="PTHR36974:SF1">
    <property type="entry name" value="DOXX FAMILY MEMBRANE PROTEIN"/>
    <property type="match status" value="1"/>
</dbReference>
<name>A0A543CIP9_9ACTN</name>
<sequence length="123" mass="13171">MKSLSPLGLAAFLAGAGMTHFLRPRPYDAIVPSRLPGKPRTWTYVSGLAELGCAVAVATPRTRRAGALATAGLFVGVFPANVKMAYDWRHRPLPHRAAAYGRLPLQAPLVAWALAVARDAGRR</sequence>
<accession>A0A543CIP9</accession>
<reference evidence="1 2" key="1">
    <citation type="submission" date="2019-06" db="EMBL/GenBank/DDBJ databases">
        <title>Sequencing the genomes of 1000 actinobacteria strains.</title>
        <authorList>
            <person name="Klenk H.-P."/>
        </authorList>
    </citation>
    <scope>NUCLEOTIDE SEQUENCE [LARGE SCALE GENOMIC DNA]</scope>
    <source>
        <strain evidence="1 2">DSM 102200</strain>
    </source>
</reference>
<dbReference type="OrthoDB" id="3267646at2"/>
<organism evidence="1 2">
    <name type="scientific">Actinoallomurus bryophytorum</name>
    <dbReference type="NCBI Taxonomy" id="1490222"/>
    <lineage>
        <taxon>Bacteria</taxon>
        <taxon>Bacillati</taxon>
        <taxon>Actinomycetota</taxon>
        <taxon>Actinomycetes</taxon>
        <taxon>Streptosporangiales</taxon>
        <taxon>Thermomonosporaceae</taxon>
        <taxon>Actinoallomurus</taxon>
    </lineage>
</organism>
<keyword evidence="2" id="KW-1185">Reference proteome</keyword>
<dbReference type="PANTHER" id="PTHR36974">
    <property type="entry name" value="MEMBRANE PROTEIN-RELATED"/>
    <property type="match status" value="1"/>
</dbReference>
<proteinExistence type="predicted"/>
<dbReference type="EMBL" id="VFOZ01000001">
    <property type="protein sequence ID" value="TQL96982.1"/>
    <property type="molecule type" value="Genomic_DNA"/>
</dbReference>
<evidence type="ECO:0000313" key="1">
    <source>
        <dbReference type="EMBL" id="TQL96982.1"/>
    </source>
</evidence>
<dbReference type="Proteomes" id="UP000316096">
    <property type="component" value="Unassembled WGS sequence"/>
</dbReference>
<dbReference type="AlphaFoldDB" id="A0A543CIP9"/>
<evidence type="ECO:0000313" key="2">
    <source>
        <dbReference type="Proteomes" id="UP000316096"/>
    </source>
</evidence>